<dbReference type="EMBL" id="LR796738">
    <property type="protein sequence ID" value="CAB4162366.1"/>
    <property type="molecule type" value="Genomic_DNA"/>
</dbReference>
<gene>
    <name evidence="1" type="ORF">UFOVP783_38</name>
</gene>
<accession>A0A6J5NXJ5</accession>
<protein>
    <submittedName>
        <fullName evidence="1">Uncharacterized protein</fullName>
    </submittedName>
</protein>
<proteinExistence type="predicted"/>
<sequence>MKAKPPTGPARQRVRKVDAGIPARVLEETRKQERQQIIANRKAAFLQGLTKNMGLVSKTLKDTSIGRSEYEYWYAADLAFRADVEEVQARQVDFVESKLFLRINDGDTKAMIFYLANKGARNGYSNAYRPDPIQEALAAPDASDKSVVDGRSEIMQDRAELDDAAIAEAMRIACQRVPGIFASNATPKEPNA</sequence>
<evidence type="ECO:0000313" key="1">
    <source>
        <dbReference type="EMBL" id="CAB4162366.1"/>
    </source>
</evidence>
<reference evidence="1" key="1">
    <citation type="submission" date="2020-04" db="EMBL/GenBank/DDBJ databases">
        <authorList>
            <person name="Chiriac C."/>
            <person name="Salcher M."/>
            <person name="Ghai R."/>
            <person name="Kavagutti S V."/>
        </authorList>
    </citation>
    <scope>NUCLEOTIDE SEQUENCE</scope>
</reference>
<name>A0A6J5NXJ5_9CAUD</name>
<organism evidence="1">
    <name type="scientific">uncultured Caudovirales phage</name>
    <dbReference type="NCBI Taxonomy" id="2100421"/>
    <lineage>
        <taxon>Viruses</taxon>
        <taxon>Duplodnaviria</taxon>
        <taxon>Heunggongvirae</taxon>
        <taxon>Uroviricota</taxon>
        <taxon>Caudoviricetes</taxon>
        <taxon>Peduoviridae</taxon>
        <taxon>Maltschvirus</taxon>
        <taxon>Maltschvirus maltsch</taxon>
    </lineage>
</organism>